<dbReference type="GO" id="GO:0000156">
    <property type="term" value="F:phosphorelay response regulator activity"/>
    <property type="evidence" value="ECO:0007669"/>
    <property type="project" value="TreeGrafter"/>
</dbReference>
<dbReference type="InterPro" id="IPR039420">
    <property type="entry name" value="WalR-like"/>
</dbReference>
<gene>
    <name evidence="5" type="ORF">S01H1_70270</name>
</gene>
<organism evidence="5">
    <name type="scientific">marine sediment metagenome</name>
    <dbReference type="NCBI Taxonomy" id="412755"/>
    <lineage>
        <taxon>unclassified sequences</taxon>
        <taxon>metagenomes</taxon>
        <taxon>ecological metagenomes</taxon>
    </lineage>
</organism>
<sequence>MKRILVVDDEIEACNALKEFLSLKGYEVYTALDGPTAIDKVKEVRPHIVLLDQIMPGMGGIEVLKEIKKVDPAVGVIMVTVVNDHEQAKEALEVGAYDYITKPVDLNYLETVLMVKILDLVDDASPQPSPHLSEV</sequence>
<dbReference type="SUPFAM" id="SSF52172">
    <property type="entry name" value="CheY-like"/>
    <property type="match status" value="1"/>
</dbReference>
<dbReference type="EMBL" id="BARS01046717">
    <property type="protein sequence ID" value="GAG32179.1"/>
    <property type="molecule type" value="Genomic_DNA"/>
</dbReference>
<evidence type="ECO:0000256" key="2">
    <source>
        <dbReference type="ARBA" id="ARBA00023012"/>
    </source>
</evidence>
<proteinExistence type="predicted"/>
<name>X0WMH4_9ZZZZ</name>
<evidence type="ECO:0000256" key="1">
    <source>
        <dbReference type="ARBA" id="ARBA00022553"/>
    </source>
</evidence>
<dbReference type="InterPro" id="IPR001789">
    <property type="entry name" value="Sig_transdc_resp-reg_receiver"/>
</dbReference>
<feature type="domain" description="Response regulatory" evidence="4">
    <location>
        <begin position="3"/>
        <end position="117"/>
    </location>
</feature>
<dbReference type="GO" id="GO:0032993">
    <property type="term" value="C:protein-DNA complex"/>
    <property type="evidence" value="ECO:0007669"/>
    <property type="project" value="TreeGrafter"/>
</dbReference>
<evidence type="ECO:0000259" key="4">
    <source>
        <dbReference type="PROSITE" id="PS50110"/>
    </source>
</evidence>
<dbReference type="Gene3D" id="3.40.50.2300">
    <property type="match status" value="1"/>
</dbReference>
<evidence type="ECO:0000256" key="3">
    <source>
        <dbReference type="ARBA" id="ARBA00023125"/>
    </source>
</evidence>
<dbReference type="SMART" id="SM00448">
    <property type="entry name" value="REC"/>
    <property type="match status" value="1"/>
</dbReference>
<dbReference type="AlphaFoldDB" id="X0WMH4"/>
<protein>
    <recommendedName>
        <fullName evidence="4">Response regulatory domain-containing protein</fullName>
    </recommendedName>
</protein>
<dbReference type="PANTHER" id="PTHR48111:SF40">
    <property type="entry name" value="PHOSPHATE REGULON TRANSCRIPTIONAL REGULATORY PROTEIN PHOB"/>
    <property type="match status" value="1"/>
</dbReference>
<keyword evidence="2" id="KW-0902">Two-component regulatory system</keyword>
<dbReference type="Pfam" id="PF00072">
    <property type="entry name" value="Response_reg"/>
    <property type="match status" value="1"/>
</dbReference>
<evidence type="ECO:0000313" key="5">
    <source>
        <dbReference type="EMBL" id="GAG32179.1"/>
    </source>
</evidence>
<dbReference type="PANTHER" id="PTHR48111">
    <property type="entry name" value="REGULATOR OF RPOS"/>
    <property type="match status" value="1"/>
</dbReference>
<keyword evidence="3" id="KW-0238">DNA-binding</keyword>
<comment type="caution">
    <text evidence="5">The sequence shown here is derived from an EMBL/GenBank/DDBJ whole genome shotgun (WGS) entry which is preliminary data.</text>
</comment>
<dbReference type="GO" id="GO:0006355">
    <property type="term" value="P:regulation of DNA-templated transcription"/>
    <property type="evidence" value="ECO:0007669"/>
    <property type="project" value="TreeGrafter"/>
</dbReference>
<dbReference type="PROSITE" id="PS50110">
    <property type="entry name" value="RESPONSE_REGULATORY"/>
    <property type="match status" value="1"/>
</dbReference>
<dbReference type="InterPro" id="IPR011006">
    <property type="entry name" value="CheY-like_superfamily"/>
</dbReference>
<dbReference type="GO" id="GO:0005829">
    <property type="term" value="C:cytosol"/>
    <property type="evidence" value="ECO:0007669"/>
    <property type="project" value="TreeGrafter"/>
</dbReference>
<accession>X0WMH4</accession>
<dbReference type="GO" id="GO:0000976">
    <property type="term" value="F:transcription cis-regulatory region binding"/>
    <property type="evidence" value="ECO:0007669"/>
    <property type="project" value="TreeGrafter"/>
</dbReference>
<reference evidence="5" key="1">
    <citation type="journal article" date="2014" name="Front. Microbiol.">
        <title>High frequency of phylogenetically diverse reductive dehalogenase-homologous genes in deep subseafloor sedimentary metagenomes.</title>
        <authorList>
            <person name="Kawai M."/>
            <person name="Futagami T."/>
            <person name="Toyoda A."/>
            <person name="Takaki Y."/>
            <person name="Nishi S."/>
            <person name="Hori S."/>
            <person name="Arai W."/>
            <person name="Tsubouchi T."/>
            <person name="Morono Y."/>
            <person name="Uchiyama I."/>
            <person name="Ito T."/>
            <person name="Fujiyama A."/>
            <person name="Inagaki F."/>
            <person name="Takami H."/>
        </authorList>
    </citation>
    <scope>NUCLEOTIDE SEQUENCE</scope>
    <source>
        <strain evidence="5">Expedition CK06-06</strain>
    </source>
</reference>
<keyword evidence="1" id="KW-0597">Phosphoprotein</keyword>